<evidence type="ECO:0000256" key="1">
    <source>
        <dbReference type="SAM" id="Phobius"/>
    </source>
</evidence>
<keyword evidence="1" id="KW-0812">Transmembrane</keyword>
<dbReference type="eggNOG" id="ENOG502ZBU6">
    <property type="taxonomic scope" value="Bacteria"/>
</dbReference>
<dbReference type="HOGENOM" id="CLU_482885_0_0_5"/>
<proteinExistence type="predicted"/>
<organism evidence="2 3">
    <name type="scientific">Bartonella quintana (strain Toulouse)</name>
    <name type="common">Rochalimaea quintana</name>
    <dbReference type="NCBI Taxonomy" id="283165"/>
    <lineage>
        <taxon>Bacteria</taxon>
        <taxon>Pseudomonadati</taxon>
        <taxon>Pseudomonadota</taxon>
        <taxon>Alphaproteobacteria</taxon>
        <taxon>Hyphomicrobiales</taxon>
        <taxon>Bartonellaceae</taxon>
        <taxon>Bartonella</taxon>
    </lineage>
</organism>
<name>A0A0H3M2C4_BARQU</name>
<evidence type="ECO:0000313" key="3">
    <source>
        <dbReference type="Proteomes" id="UP000000597"/>
    </source>
</evidence>
<dbReference type="Proteomes" id="UP000000597">
    <property type="component" value="Chromosome"/>
</dbReference>
<evidence type="ECO:0000313" key="2">
    <source>
        <dbReference type="EMBL" id="CAF25808.1"/>
    </source>
</evidence>
<protein>
    <submittedName>
        <fullName evidence="2">Uncharacterized protein</fullName>
    </submittedName>
</protein>
<keyword evidence="1" id="KW-1133">Transmembrane helix</keyword>
<sequence>MVNLNGGYRNSLRYWLTCIIGFCAILVIIVVGGFYMVKPYLDSFVKQEIARHSIKAEKSEVSITGKVNLKNVTLPIPADISLKIGAISARPPLSFIPGTFTLYNVDLQHNNIHLQIPKISLNSVSLKKKDSTITSHVLQSIMRLELSSIAAPNILLSVENKNKLTEKFEIKGFQLSDFKNGHIGSVGIQNLDLTTIAADGTKQRTLIAKSNTIKAHDININYAYSIIFGKSDAFNQGKTVTGPISLENFMVNVFEEKEKNTSFSLGNFKTSGLKMKPLKQAPEKLVKAYFNARKANNQEAEKIARNGIILNTLLAITSADAKIDNITIDIPQLKATIESFQFKPSQWDQPIPKKLLLSLDNLSIVPRKMNEKDLEFLKNMDFERLDLSGKLDISYDEKKQTLLLNPMSFNIKNIGSGEISAKAIDVDTKLFSGQKEAMVAVSQDFGIIEIEVSYTDAGFIDKLFSYLAQNLNDSKHDLKKELYNDFYLIMTQTPKILLKTHEKAENISKSFGDFAKNPQTLIVKITAKDKKGLTMADLKTALENGLSTVLDKINLTVKSASSP</sequence>
<dbReference type="EMBL" id="BX897700">
    <property type="protein sequence ID" value="CAF25808.1"/>
    <property type="molecule type" value="Genomic_DNA"/>
</dbReference>
<dbReference type="OrthoDB" id="7926122at2"/>
<dbReference type="RefSeq" id="WP_011179105.1">
    <property type="nucleotide sequence ID" value="NC_005955.1"/>
</dbReference>
<reference evidence="2 3" key="1">
    <citation type="journal article" date="2004" name="Proc. Natl. Acad. Sci. U.S.A.">
        <title>The louse-borne human pathogen Bartonella quintana is a genomic derivative of the zoonotic agent Bartonella henselae.</title>
        <authorList>
            <person name="Alsmark U.C.M."/>
            <person name="Frank A.C."/>
            <person name="Karlberg E.O."/>
            <person name="Legault B.-A."/>
            <person name="Ardell D.H."/>
            <person name="Canbaeck B."/>
            <person name="Eriksson A.-S."/>
            <person name="Naeslund A.K."/>
            <person name="Handley S.A."/>
            <person name="Huvet M."/>
            <person name="La Scola B."/>
            <person name="Holmberg M."/>
            <person name="Andersson S.G.E."/>
        </authorList>
    </citation>
    <scope>NUCLEOTIDE SEQUENCE [LARGE SCALE GENOMIC DNA]</scope>
    <source>
        <strain evidence="2 3">Toulouse</strain>
    </source>
</reference>
<gene>
    <name evidence="2" type="ordered locus">BQ03080</name>
</gene>
<dbReference type="KEGG" id="bqu:BQ03080"/>
<accession>A0A0H3M2C4</accession>
<keyword evidence="1" id="KW-0472">Membrane</keyword>
<feature type="transmembrane region" description="Helical" evidence="1">
    <location>
        <begin position="12"/>
        <end position="37"/>
    </location>
</feature>
<dbReference type="AlphaFoldDB" id="A0A0H3M2C4"/>